<dbReference type="PANTHER" id="PTHR43101:SF1">
    <property type="entry name" value="BETA-FRUCTOSIDASE"/>
    <property type="match status" value="1"/>
</dbReference>
<sequence>MPVNDRSFPIAHPRPARGWVNDPNGLLLHEGRWHLYFQHNLESAEHHRIVWGHLSSADLAHWREEPVALEPQDGGDDEFGCWSGVSTLDDDGHPAFVYSGVLDPEGRSTALVVHRDPETLGYTGARIPAARMPEDPEVIAMRDPFVFTFAGRRWVIQGAGLANGSGALLLFDATDLDSWSYEGRLLDAKDPALDGALHASIWECPQLVPADDGESWILLISRWILRPDGGADLLDTVWAVGTLEERSAEGRPPLAFVPNTSGRLDAGDSFYAPQALALPGRNLLWGWARESRPQEEADQAGWSGVLTWPREVSVRDGRVHTEPARECSQLRTGEVAVPSSRWTELPDATDIEAAASHMVVALAEGDRRRVVWEGTADRVVIDASLLEVFPATGMPVTLRAYPADGERWTVFSDGDVRAWELGPSMP</sequence>
<dbReference type="Proteomes" id="UP000325957">
    <property type="component" value="Unassembled WGS sequence"/>
</dbReference>
<dbReference type="InterPro" id="IPR001362">
    <property type="entry name" value="Glyco_hydro_32"/>
</dbReference>
<evidence type="ECO:0000313" key="6">
    <source>
        <dbReference type="EMBL" id="KAA9393947.1"/>
    </source>
</evidence>
<evidence type="ECO:0000313" key="7">
    <source>
        <dbReference type="Proteomes" id="UP000325957"/>
    </source>
</evidence>
<dbReference type="SMART" id="SM00640">
    <property type="entry name" value="Glyco_32"/>
    <property type="match status" value="1"/>
</dbReference>
<gene>
    <name evidence="6" type="ORF">FCK90_09800</name>
</gene>
<dbReference type="PANTHER" id="PTHR43101">
    <property type="entry name" value="BETA-FRUCTOSIDASE"/>
    <property type="match status" value="1"/>
</dbReference>
<organism evidence="6 7">
    <name type="scientific">Kocuria coralli</name>
    <dbReference type="NCBI Taxonomy" id="1461025"/>
    <lineage>
        <taxon>Bacteria</taxon>
        <taxon>Bacillati</taxon>
        <taxon>Actinomycetota</taxon>
        <taxon>Actinomycetes</taxon>
        <taxon>Micrococcales</taxon>
        <taxon>Micrococcaceae</taxon>
        <taxon>Kocuria</taxon>
    </lineage>
</organism>
<dbReference type="OrthoDB" id="9776657at2"/>
<dbReference type="InterPro" id="IPR023296">
    <property type="entry name" value="Glyco_hydro_beta-prop_sf"/>
</dbReference>
<dbReference type="CDD" id="cd08996">
    <property type="entry name" value="GH32_FFase"/>
    <property type="match status" value="1"/>
</dbReference>
<protein>
    <recommendedName>
        <fullName evidence="2">beta-fructofuranosidase</fullName>
        <ecNumber evidence="2">3.2.1.26</ecNumber>
    </recommendedName>
</protein>
<dbReference type="InterPro" id="IPR018053">
    <property type="entry name" value="Glyco_hydro_32_AS"/>
</dbReference>
<dbReference type="PROSITE" id="PS00609">
    <property type="entry name" value="GLYCOSYL_HYDROL_F32"/>
    <property type="match status" value="1"/>
</dbReference>
<evidence type="ECO:0000256" key="3">
    <source>
        <dbReference type="ARBA" id="ARBA00022801"/>
    </source>
</evidence>
<comment type="caution">
    <text evidence="6">The sequence shown here is derived from an EMBL/GenBank/DDBJ whole genome shotgun (WGS) entry which is preliminary data.</text>
</comment>
<accession>A0A5J5KW27</accession>
<reference evidence="6 7" key="1">
    <citation type="submission" date="2019-05" db="EMBL/GenBank/DDBJ databases">
        <title>Kocuria coralli sp. nov., a novel actinobacterium isolated from coral reef seawater.</title>
        <authorList>
            <person name="Li J."/>
        </authorList>
    </citation>
    <scope>NUCLEOTIDE SEQUENCE [LARGE SCALE GENOMIC DNA]</scope>
    <source>
        <strain evidence="6 7">SCSIO 13007</strain>
    </source>
</reference>
<evidence type="ECO:0000259" key="5">
    <source>
        <dbReference type="Pfam" id="PF00251"/>
    </source>
</evidence>
<dbReference type="GO" id="GO:0005975">
    <property type="term" value="P:carbohydrate metabolic process"/>
    <property type="evidence" value="ECO:0007669"/>
    <property type="project" value="InterPro"/>
</dbReference>
<evidence type="ECO:0000256" key="1">
    <source>
        <dbReference type="ARBA" id="ARBA00009902"/>
    </source>
</evidence>
<dbReference type="InterPro" id="IPR051214">
    <property type="entry name" value="GH32_Enzymes"/>
</dbReference>
<dbReference type="GO" id="GO:0004564">
    <property type="term" value="F:beta-fructofuranosidase activity"/>
    <property type="evidence" value="ECO:0007669"/>
    <property type="project" value="UniProtKB-EC"/>
</dbReference>
<dbReference type="EC" id="3.2.1.26" evidence="2"/>
<comment type="similarity">
    <text evidence="1">Belongs to the glycosyl hydrolase 32 family.</text>
</comment>
<keyword evidence="3 6" id="KW-0378">Hydrolase</keyword>
<dbReference type="Pfam" id="PF00251">
    <property type="entry name" value="Glyco_hydro_32N"/>
    <property type="match status" value="1"/>
</dbReference>
<dbReference type="Gene3D" id="2.115.10.20">
    <property type="entry name" value="Glycosyl hydrolase domain, family 43"/>
    <property type="match status" value="1"/>
</dbReference>
<proteinExistence type="inferred from homology"/>
<evidence type="ECO:0000256" key="4">
    <source>
        <dbReference type="ARBA" id="ARBA00023295"/>
    </source>
</evidence>
<dbReference type="AlphaFoldDB" id="A0A5J5KW27"/>
<dbReference type="EMBL" id="SZWF01000013">
    <property type="protein sequence ID" value="KAA9393947.1"/>
    <property type="molecule type" value="Genomic_DNA"/>
</dbReference>
<dbReference type="InterPro" id="IPR013148">
    <property type="entry name" value="Glyco_hydro_32_N"/>
</dbReference>
<evidence type="ECO:0000256" key="2">
    <source>
        <dbReference type="ARBA" id="ARBA00012758"/>
    </source>
</evidence>
<feature type="domain" description="Glycosyl hydrolase family 32 N-terminal" evidence="5">
    <location>
        <begin position="12"/>
        <end position="322"/>
    </location>
</feature>
<keyword evidence="7" id="KW-1185">Reference proteome</keyword>
<dbReference type="SUPFAM" id="SSF75005">
    <property type="entry name" value="Arabinanase/levansucrase/invertase"/>
    <property type="match status" value="1"/>
</dbReference>
<name>A0A5J5KW27_9MICC</name>
<keyword evidence="4" id="KW-0326">Glycosidase</keyword>